<proteinExistence type="predicted"/>
<dbReference type="PROSITE" id="PS51736">
    <property type="entry name" value="RECOMBINASES_3"/>
    <property type="match status" value="1"/>
</dbReference>
<dbReference type="Proteomes" id="UP000683497">
    <property type="component" value="Chromosome"/>
</dbReference>
<dbReference type="PANTHER" id="PTHR30461:SF25">
    <property type="entry name" value="RESOLVASE-RELATED"/>
    <property type="match status" value="1"/>
</dbReference>
<dbReference type="PANTHER" id="PTHR30461">
    <property type="entry name" value="DNA-INVERTASE FROM LAMBDOID PROPHAGE"/>
    <property type="match status" value="1"/>
</dbReference>
<organism evidence="2 3">
    <name type="scientific">Leclercia pneumoniae</name>
    <dbReference type="NCBI Taxonomy" id="2815358"/>
    <lineage>
        <taxon>Bacteria</taxon>
        <taxon>Pseudomonadati</taxon>
        <taxon>Pseudomonadota</taxon>
        <taxon>Gammaproteobacteria</taxon>
        <taxon>Enterobacterales</taxon>
        <taxon>Enterobacteriaceae</taxon>
        <taxon>Leclercia</taxon>
    </lineage>
</organism>
<name>A0ABX8JS51_9ENTR</name>
<dbReference type="Pfam" id="PF00239">
    <property type="entry name" value="Resolvase"/>
    <property type="match status" value="1"/>
</dbReference>
<dbReference type="InterPro" id="IPR050639">
    <property type="entry name" value="SSR_resolvase"/>
</dbReference>
<dbReference type="RefSeq" id="WP_207293287.1">
    <property type="nucleotide sequence ID" value="NZ_CP071383.1"/>
</dbReference>
<evidence type="ECO:0000313" key="3">
    <source>
        <dbReference type="Proteomes" id="UP000683497"/>
    </source>
</evidence>
<feature type="domain" description="Resolvase/invertase-type recombinase catalytic" evidence="1">
    <location>
        <begin position="2"/>
        <end position="153"/>
    </location>
</feature>
<sequence>MFIRAYLQASAEDPWADRVKEVLDGFVQARGHRIASYYRENFASLTSDRPEFARLLAESLPGDILLIDRIDRLIRLTSHDWSRLTNQVTQHGLRILSLDLPATWQMMSGPSDPAVAVAINHTLLDTLAALAQQALQHQRVRQQEGIARAQRLGKFKGKPPDRERHKKVLYCRQVKKMSIQETAQATGYSPSQVCRIQALYRQTEKPLAERE</sequence>
<dbReference type="InterPro" id="IPR036162">
    <property type="entry name" value="Resolvase-like_N_sf"/>
</dbReference>
<keyword evidence="3" id="KW-1185">Reference proteome</keyword>
<gene>
    <name evidence="2" type="ORF">KQ929_14210</name>
</gene>
<evidence type="ECO:0000259" key="1">
    <source>
        <dbReference type="PROSITE" id="PS51736"/>
    </source>
</evidence>
<dbReference type="Gene3D" id="3.40.50.1390">
    <property type="entry name" value="Resolvase, N-terminal catalytic domain"/>
    <property type="match status" value="1"/>
</dbReference>
<reference evidence="2 3" key="1">
    <citation type="submission" date="2021-06" db="EMBL/GenBank/DDBJ databases">
        <title>Leclercia pneumoniae sp. nov.</title>
        <authorList>
            <person name="Hoenemann M."/>
            <person name="Viehweger A."/>
            <person name="Dietze N."/>
        </authorList>
    </citation>
    <scope>NUCLEOTIDE SEQUENCE [LARGE SCALE GENOMIC DNA]</scope>
    <source>
        <strain evidence="3">49125</strain>
    </source>
</reference>
<protein>
    <submittedName>
        <fullName evidence="2">Recombinase family protein</fullName>
    </submittedName>
</protein>
<accession>A0ABX8JS51</accession>
<dbReference type="EMBL" id="CP076838">
    <property type="protein sequence ID" value="QWW78414.1"/>
    <property type="molecule type" value="Genomic_DNA"/>
</dbReference>
<evidence type="ECO:0000313" key="2">
    <source>
        <dbReference type="EMBL" id="QWW78414.1"/>
    </source>
</evidence>
<dbReference type="SUPFAM" id="SSF53041">
    <property type="entry name" value="Resolvase-like"/>
    <property type="match status" value="1"/>
</dbReference>
<dbReference type="InterPro" id="IPR006119">
    <property type="entry name" value="Resolv_N"/>
</dbReference>
<dbReference type="SMART" id="SM00857">
    <property type="entry name" value="Resolvase"/>
    <property type="match status" value="1"/>
</dbReference>